<dbReference type="PROSITE" id="PS51257">
    <property type="entry name" value="PROKAR_LIPOPROTEIN"/>
    <property type="match status" value="1"/>
</dbReference>
<keyword evidence="2" id="KW-1185">Reference proteome</keyword>
<dbReference type="Proteomes" id="UP000429232">
    <property type="component" value="Chromosome"/>
</dbReference>
<gene>
    <name evidence="1" type="ORF">GO620_016445</name>
</gene>
<dbReference type="RefSeq" id="WP_157524947.1">
    <property type="nucleotide sequence ID" value="NZ_CP066775.1"/>
</dbReference>
<reference evidence="1 2" key="1">
    <citation type="submission" date="2020-12" db="EMBL/GenBank/DDBJ databases">
        <title>HMF7856_wgs.fasta genome submission.</title>
        <authorList>
            <person name="Kang H."/>
            <person name="Kim H."/>
            <person name="Joh K."/>
        </authorList>
    </citation>
    <scope>NUCLEOTIDE SEQUENCE [LARGE SCALE GENOMIC DNA]</scope>
    <source>
        <strain evidence="1 2">HMF7856</strain>
    </source>
</reference>
<name>A0A6I4HYS1_9SPHI</name>
<dbReference type="AlphaFoldDB" id="A0A6I4HYS1"/>
<proteinExistence type="predicted"/>
<dbReference type="EMBL" id="CP066775">
    <property type="protein sequence ID" value="QQL49736.1"/>
    <property type="molecule type" value="Genomic_DNA"/>
</dbReference>
<sequence>MYTRPLALYLSVLTLLLTQACSFNPPLQQKGEAVVQGIWQQDTSAVNKVLVNFQTYNFKFSCDSFYVEQHNFSKVNYGADTCMRSGKWTEYAKGTYELRHDTLTLKGQFCNPNFSLKKEGGCFRFGNYEESFKIKKEADSVYQYLNLSATNAFKIHRTKNITCIPKPL</sequence>
<accession>A0A6I4HYS1</accession>
<evidence type="ECO:0000313" key="2">
    <source>
        <dbReference type="Proteomes" id="UP000429232"/>
    </source>
</evidence>
<organism evidence="1 2">
    <name type="scientific">Mucilaginibacter ginkgonis</name>
    <dbReference type="NCBI Taxonomy" id="2682091"/>
    <lineage>
        <taxon>Bacteria</taxon>
        <taxon>Pseudomonadati</taxon>
        <taxon>Bacteroidota</taxon>
        <taxon>Sphingobacteriia</taxon>
        <taxon>Sphingobacteriales</taxon>
        <taxon>Sphingobacteriaceae</taxon>
        <taxon>Mucilaginibacter</taxon>
    </lineage>
</organism>
<dbReference type="KEGG" id="mgik:GO620_016445"/>
<protein>
    <submittedName>
        <fullName evidence="1">Fumarate hydratase</fullName>
    </submittedName>
</protein>
<evidence type="ECO:0000313" key="1">
    <source>
        <dbReference type="EMBL" id="QQL49736.1"/>
    </source>
</evidence>